<comment type="caution">
    <text evidence="6">The sequence shown here is derived from an EMBL/GenBank/DDBJ whole genome shotgun (WGS) entry which is preliminary data.</text>
</comment>
<dbReference type="EMBL" id="WKJZ01000002">
    <property type="protein sequence ID" value="MVW76370.1"/>
    <property type="molecule type" value="Genomic_DNA"/>
</dbReference>
<reference evidence="6 7" key="1">
    <citation type="submission" date="2019-11" db="EMBL/GenBank/DDBJ databases">
        <title>Pseudomonas flavidum sp. nov., isolated from Baiyang Lake.</title>
        <authorList>
            <person name="Zhao Y."/>
        </authorList>
    </citation>
    <scope>NUCLEOTIDE SEQUENCE [LARGE SCALE GENOMIC DNA]</scope>
    <source>
        <strain evidence="7">R-22-3 w-18</strain>
    </source>
</reference>
<dbReference type="GO" id="GO:0005829">
    <property type="term" value="C:cytosol"/>
    <property type="evidence" value="ECO:0007669"/>
    <property type="project" value="TreeGrafter"/>
</dbReference>
<dbReference type="Gene3D" id="1.10.10.60">
    <property type="entry name" value="Homeodomain-like"/>
    <property type="match status" value="1"/>
</dbReference>
<keyword evidence="1" id="KW-0805">Transcription regulation</keyword>
<dbReference type="GO" id="GO:0003700">
    <property type="term" value="F:DNA-binding transcription factor activity"/>
    <property type="evidence" value="ECO:0007669"/>
    <property type="project" value="InterPro"/>
</dbReference>
<dbReference type="InterPro" id="IPR009057">
    <property type="entry name" value="Homeodomain-like_sf"/>
</dbReference>
<accession>A0A6I4KUM0</accession>
<dbReference type="PROSITE" id="PS01124">
    <property type="entry name" value="HTH_ARAC_FAMILY_2"/>
    <property type="match status" value="1"/>
</dbReference>
<evidence type="ECO:0000313" key="7">
    <source>
        <dbReference type="Proteomes" id="UP000429555"/>
    </source>
</evidence>
<dbReference type="Proteomes" id="UP000429555">
    <property type="component" value="Unassembled WGS sequence"/>
</dbReference>
<sequence>MSLPWSPALLELAHTPAGLTASYIDSLLPAATQMGLDIPSLLAEVGLDLAQLRSPLYRLSLFKAFDLLLRAEQQSADALLALRLAQQVQPRSFQLLGYICISCATLGEAIQRLQRFETLVWDIGHIESVDEGETLALTWQAPELAWLPRQVVEMAISGWLALGRQLSSYSDAFSELRVEFRHRLIEDAQHYQDILGCPVRGGAGRNALLLPKTLLSMPLRQADPLLNQLMHSQAQAHLSRRSSLAEQVRGLLLQNLPYADCDAEHLAAQLGLNLRSLRRGLQAEGLSLQQLLDEVRHDLALAHLRHSSRSLMEIACLLGFADQSAFTRAFRRWQACAPSAWRRRRTANLSSASTNRSYPGQESRRGTP</sequence>
<dbReference type="PANTHER" id="PTHR47894">
    <property type="entry name" value="HTH-TYPE TRANSCRIPTIONAL REGULATOR GADX"/>
    <property type="match status" value="1"/>
</dbReference>
<keyword evidence="2" id="KW-0238">DNA-binding</keyword>
<dbReference type="SUPFAM" id="SSF46689">
    <property type="entry name" value="Homeodomain-like"/>
    <property type="match status" value="1"/>
</dbReference>
<evidence type="ECO:0000313" key="6">
    <source>
        <dbReference type="EMBL" id="MVW76370.1"/>
    </source>
</evidence>
<protein>
    <submittedName>
        <fullName evidence="6">Helix-turn-helix domain-containing protein</fullName>
    </submittedName>
</protein>
<dbReference type="SMART" id="SM00342">
    <property type="entry name" value="HTH_ARAC"/>
    <property type="match status" value="1"/>
</dbReference>
<dbReference type="AlphaFoldDB" id="A0A6I4KUM0"/>
<dbReference type="GO" id="GO:0000976">
    <property type="term" value="F:transcription cis-regulatory region binding"/>
    <property type="evidence" value="ECO:0007669"/>
    <property type="project" value="TreeGrafter"/>
</dbReference>
<proteinExistence type="predicted"/>
<dbReference type="PANTHER" id="PTHR47894:SF1">
    <property type="entry name" value="HTH-TYPE TRANSCRIPTIONAL REGULATOR VQSM"/>
    <property type="match status" value="1"/>
</dbReference>
<evidence type="ECO:0000256" key="3">
    <source>
        <dbReference type="ARBA" id="ARBA00023163"/>
    </source>
</evidence>
<keyword evidence="3" id="KW-0804">Transcription</keyword>
<gene>
    <name evidence="6" type="ORF">GJV18_13710</name>
</gene>
<dbReference type="Pfam" id="PF12833">
    <property type="entry name" value="HTH_18"/>
    <property type="match status" value="1"/>
</dbReference>
<feature type="region of interest" description="Disordered" evidence="4">
    <location>
        <begin position="347"/>
        <end position="368"/>
    </location>
</feature>
<dbReference type="Pfam" id="PF12625">
    <property type="entry name" value="Arabinose_bd"/>
    <property type="match status" value="1"/>
</dbReference>
<keyword evidence="7" id="KW-1185">Reference proteome</keyword>
<evidence type="ECO:0000256" key="4">
    <source>
        <dbReference type="SAM" id="MobiDB-lite"/>
    </source>
</evidence>
<evidence type="ECO:0000256" key="1">
    <source>
        <dbReference type="ARBA" id="ARBA00023015"/>
    </source>
</evidence>
<dbReference type="InterPro" id="IPR018060">
    <property type="entry name" value="HTH_AraC"/>
</dbReference>
<organism evidence="6 7">
    <name type="scientific">Pseudomonas xionganensis</name>
    <dbReference type="NCBI Taxonomy" id="2654845"/>
    <lineage>
        <taxon>Bacteria</taxon>
        <taxon>Pseudomonadati</taxon>
        <taxon>Pseudomonadota</taxon>
        <taxon>Gammaproteobacteria</taxon>
        <taxon>Pseudomonadales</taxon>
        <taxon>Pseudomonadaceae</taxon>
        <taxon>Pseudomonas</taxon>
    </lineage>
</organism>
<evidence type="ECO:0000256" key="2">
    <source>
        <dbReference type="ARBA" id="ARBA00023125"/>
    </source>
</evidence>
<feature type="compositionally biased region" description="Polar residues" evidence="4">
    <location>
        <begin position="347"/>
        <end position="360"/>
    </location>
</feature>
<feature type="domain" description="HTH araC/xylS-type" evidence="5">
    <location>
        <begin position="246"/>
        <end position="344"/>
    </location>
</feature>
<evidence type="ECO:0000259" key="5">
    <source>
        <dbReference type="PROSITE" id="PS01124"/>
    </source>
</evidence>
<name>A0A6I4KUM0_9PSED</name>
<dbReference type="RefSeq" id="WP_160346525.1">
    <property type="nucleotide sequence ID" value="NZ_WKJZ01000002.1"/>
</dbReference>
<dbReference type="InterPro" id="IPR032687">
    <property type="entry name" value="AraC-type_N"/>
</dbReference>